<gene>
    <name evidence="2" type="ORF">Tci_914723</name>
</gene>
<evidence type="ECO:0000256" key="1">
    <source>
        <dbReference type="SAM" id="MobiDB-lite"/>
    </source>
</evidence>
<feature type="region of interest" description="Disordered" evidence="1">
    <location>
        <begin position="1"/>
        <end position="54"/>
    </location>
</feature>
<organism evidence="2">
    <name type="scientific">Tanacetum cinerariifolium</name>
    <name type="common">Dalmatian daisy</name>
    <name type="synonym">Chrysanthemum cinerariifolium</name>
    <dbReference type="NCBI Taxonomy" id="118510"/>
    <lineage>
        <taxon>Eukaryota</taxon>
        <taxon>Viridiplantae</taxon>
        <taxon>Streptophyta</taxon>
        <taxon>Embryophyta</taxon>
        <taxon>Tracheophyta</taxon>
        <taxon>Spermatophyta</taxon>
        <taxon>Magnoliopsida</taxon>
        <taxon>eudicotyledons</taxon>
        <taxon>Gunneridae</taxon>
        <taxon>Pentapetalae</taxon>
        <taxon>asterids</taxon>
        <taxon>campanulids</taxon>
        <taxon>Asterales</taxon>
        <taxon>Asteraceae</taxon>
        <taxon>Asteroideae</taxon>
        <taxon>Anthemideae</taxon>
        <taxon>Anthemidinae</taxon>
        <taxon>Tanacetum</taxon>
    </lineage>
</organism>
<sequence>ESRPKLGAPPPPRHSPQRAPPLAVGEASVCRGWSSNGASSSDGAKYSGYSGSGT</sequence>
<name>A0A699WEJ4_TANCI</name>
<dbReference type="EMBL" id="BKCJ011581725">
    <property type="protein sequence ID" value="GFD42754.1"/>
    <property type="molecule type" value="Genomic_DNA"/>
</dbReference>
<evidence type="ECO:0000313" key="2">
    <source>
        <dbReference type="EMBL" id="GFD42754.1"/>
    </source>
</evidence>
<comment type="caution">
    <text evidence="2">The sequence shown here is derived from an EMBL/GenBank/DDBJ whole genome shotgun (WGS) entry which is preliminary data.</text>
</comment>
<feature type="non-terminal residue" evidence="2">
    <location>
        <position position="1"/>
    </location>
</feature>
<feature type="compositionally biased region" description="Polar residues" evidence="1">
    <location>
        <begin position="33"/>
        <end position="42"/>
    </location>
</feature>
<dbReference type="AlphaFoldDB" id="A0A699WEJ4"/>
<accession>A0A699WEJ4</accession>
<reference evidence="2" key="1">
    <citation type="journal article" date="2019" name="Sci. Rep.">
        <title>Draft genome of Tanacetum cinerariifolium, the natural source of mosquito coil.</title>
        <authorList>
            <person name="Yamashiro T."/>
            <person name="Shiraishi A."/>
            <person name="Satake H."/>
            <person name="Nakayama K."/>
        </authorList>
    </citation>
    <scope>NUCLEOTIDE SEQUENCE</scope>
</reference>
<protein>
    <submittedName>
        <fullName evidence="2">Uncharacterized protein</fullName>
    </submittedName>
</protein>
<proteinExistence type="predicted"/>